<accession>A0A974P431</accession>
<evidence type="ECO:0008006" key="2">
    <source>
        <dbReference type="Google" id="ProtNLM"/>
    </source>
</evidence>
<proteinExistence type="predicted"/>
<gene>
    <name evidence="1" type="ORF">JKL49_03490</name>
</gene>
<name>A0A974P431_9CAUL</name>
<evidence type="ECO:0000313" key="1">
    <source>
        <dbReference type="EMBL" id="QQZ50592.1"/>
    </source>
</evidence>
<sequence length="91" mass="10082">MRLIAFGESFVQGAGDPDHLGWVGRAISGRREISLYNLGIRRETSTQLLARWEGEAACGGWTMSPCGSSSPSAAMTATWRTARRGWRWRKP</sequence>
<dbReference type="SUPFAM" id="SSF52266">
    <property type="entry name" value="SGNH hydrolase"/>
    <property type="match status" value="1"/>
</dbReference>
<dbReference type="GO" id="GO:0016788">
    <property type="term" value="F:hydrolase activity, acting on ester bonds"/>
    <property type="evidence" value="ECO:0007669"/>
    <property type="project" value="UniProtKB-ARBA"/>
</dbReference>
<reference evidence="1" key="1">
    <citation type="submission" date="2021-01" db="EMBL/GenBank/DDBJ databases">
        <title>Genome sequence of Phenylobacterium sp. 20VBR1 isolated from a valley glaceir, Ny-Alesund, Svalbard.</title>
        <authorList>
            <person name="Thomas F.A."/>
            <person name="Krishnan K.P."/>
            <person name="Sinha R.K."/>
        </authorList>
    </citation>
    <scope>NUCLEOTIDE SEQUENCE</scope>
    <source>
        <strain evidence="1">20VBR1</strain>
    </source>
</reference>
<organism evidence="1">
    <name type="scientific">Phenylobacterium glaciei</name>
    <dbReference type="NCBI Taxonomy" id="2803784"/>
    <lineage>
        <taxon>Bacteria</taxon>
        <taxon>Pseudomonadati</taxon>
        <taxon>Pseudomonadota</taxon>
        <taxon>Alphaproteobacteria</taxon>
        <taxon>Caulobacterales</taxon>
        <taxon>Caulobacteraceae</taxon>
        <taxon>Phenylobacterium</taxon>
    </lineage>
</organism>
<protein>
    <recommendedName>
        <fullName evidence="2">SGNH hydrolase-type esterase domain-containing protein</fullName>
    </recommendedName>
</protein>
<dbReference type="AlphaFoldDB" id="A0A974P431"/>
<dbReference type="InterPro" id="IPR036514">
    <property type="entry name" value="SGNH_hydro_sf"/>
</dbReference>
<dbReference type="EMBL" id="CP068570">
    <property type="protein sequence ID" value="QQZ50592.1"/>
    <property type="molecule type" value="Genomic_DNA"/>
</dbReference>
<dbReference type="Gene3D" id="3.40.50.1110">
    <property type="entry name" value="SGNH hydrolase"/>
    <property type="match status" value="1"/>
</dbReference>